<organism evidence="2 3">
    <name type="scientific">Iris pallida</name>
    <name type="common">Sweet iris</name>
    <dbReference type="NCBI Taxonomy" id="29817"/>
    <lineage>
        <taxon>Eukaryota</taxon>
        <taxon>Viridiplantae</taxon>
        <taxon>Streptophyta</taxon>
        <taxon>Embryophyta</taxon>
        <taxon>Tracheophyta</taxon>
        <taxon>Spermatophyta</taxon>
        <taxon>Magnoliopsida</taxon>
        <taxon>Liliopsida</taxon>
        <taxon>Asparagales</taxon>
        <taxon>Iridaceae</taxon>
        <taxon>Iridoideae</taxon>
        <taxon>Irideae</taxon>
        <taxon>Iris</taxon>
    </lineage>
</organism>
<dbReference type="AlphaFoldDB" id="A0AAX6FFU8"/>
<evidence type="ECO:0000256" key="1">
    <source>
        <dbReference type="SAM" id="MobiDB-lite"/>
    </source>
</evidence>
<reference evidence="2" key="2">
    <citation type="submission" date="2023-04" db="EMBL/GenBank/DDBJ databases">
        <authorList>
            <person name="Bruccoleri R.E."/>
            <person name="Oakeley E.J."/>
            <person name="Faust A.-M."/>
            <person name="Dessus-Babus S."/>
            <person name="Altorfer M."/>
            <person name="Burckhardt D."/>
            <person name="Oertli M."/>
            <person name="Naumann U."/>
            <person name="Petersen F."/>
            <person name="Wong J."/>
        </authorList>
    </citation>
    <scope>NUCLEOTIDE SEQUENCE</scope>
    <source>
        <strain evidence="2">GSM-AAB239-AS_SAM_17_03QT</strain>
        <tissue evidence="2">Leaf</tissue>
    </source>
</reference>
<name>A0AAX6FFU8_IRIPA</name>
<evidence type="ECO:0000313" key="2">
    <source>
        <dbReference type="EMBL" id="KAJ6815172.1"/>
    </source>
</evidence>
<gene>
    <name evidence="2" type="ORF">M6B38_135590</name>
</gene>
<accession>A0AAX6FFU8</accession>
<protein>
    <submittedName>
        <fullName evidence="2">Uncharacterized protein</fullName>
    </submittedName>
</protein>
<proteinExistence type="predicted"/>
<keyword evidence="3" id="KW-1185">Reference proteome</keyword>
<feature type="region of interest" description="Disordered" evidence="1">
    <location>
        <begin position="18"/>
        <end position="40"/>
    </location>
</feature>
<sequence>MTHSGGLGPLWWRRTGSSLWSDGDRSQRGPAAHGGARAMNGRASRTVLWFEKC</sequence>
<dbReference type="EMBL" id="JANAVB010029217">
    <property type="protein sequence ID" value="KAJ6815172.1"/>
    <property type="molecule type" value="Genomic_DNA"/>
</dbReference>
<dbReference type="Proteomes" id="UP001140949">
    <property type="component" value="Unassembled WGS sequence"/>
</dbReference>
<comment type="caution">
    <text evidence="2">The sequence shown here is derived from an EMBL/GenBank/DDBJ whole genome shotgun (WGS) entry which is preliminary data.</text>
</comment>
<evidence type="ECO:0000313" key="3">
    <source>
        <dbReference type="Proteomes" id="UP001140949"/>
    </source>
</evidence>
<reference evidence="2" key="1">
    <citation type="journal article" date="2023" name="GigaByte">
        <title>Genome assembly of the bearded iris, Iris pallida Lam.</title>
        <authorList>
            <person name="Bruccoleri R.E."/>
            <person name="Oakeley E.J."/>
            <person name="Faust A.M.E."/>
            <person name="Altorfer M."/>
            <person name="Dessus-Babus S."/>
            <person name="Burckhardt D."/>
            <person name="Oertli M."/>
            <person name="Naumann U."/>
            <person name="Petersen F."/>
            <person name="Wong J."/>
        </authorList>
    </citation>
    <scope>NUCLEOTIDE SEQUENCE</scope>
    <source>
        <strain evidence="2">GSM-AAB239-AS_SAM_17_03QT</strain>
    </source>
</reference>